<dbReference type="PANTHER" id="PTHR21294">
    <property type="entry name" value="ELECTRON TRANSFER FLAVOPROTEIN BETA-SUBUNIT"/>
    <property type="match status" value="1"/>
</dbReference>
<gene>
    <name evidence="7" type="ORF">NBH00_11905</name>
</gene>
<evidence type="ECO:0000256" key="1">
    <source>
        <dbReference type="ARBA" id="ARBA00007557"/>
    </source>
</evidence>
<evidence type="ECO:0000256" key="4">
    <source>
        <dbReference type="ARBA" id="ARBA00022982"/>
    </source>
</evidence>
<evidence type="ECO:0000313" key="8">
    <source>
        <dbReference type="Proteomes" id="UP001056035"/>
    </source>
</evidence>
<organism evidence="7 8">
    <name type="scientific">Paraconexibacter antarcticus</name>
    <dbReference type="NCBI Taxonomy" id="2949664"/>
    <lineage>
        <taxon>Bacteria</taxon>
        <taxon>Bacillati</taxon>
        <taxon>Actinomycetota</taxon>
        <taxon>Thermoleophilia</taxon>
        <taxon>Solirubrobacterales</taxon>
        <taxon>Paraconexibacteraceae</taxon>
        <taxon>Paraconexibacter</taxon>
    </lineage>
</organism>
<comment type="subunit">
    <text evidence="2">Heterodimer of an alpha and a beta subunit.</text>
</comment>
<dbReference type="RefSeq" id="WP_254573539.1">
    <property type="nucleotide sequence ID" value="NZ_CP098502.1"/>
</dbReference>
<keyword evidence="4" id="KW-0249">Electron transport</keyword>
<name>A0ABY5E251_9ACTN</name>
<dbReference type="InterPro" id="IPR014729">
    <property type="entry name" value="Rossmann-like_a/b/a_fold"/>
</dbReference>
<sequence>MQIIVPMQQTVDLVEELELNDDGTGVEREYLKFVANEWDEQALEEALLLKEAAGGSVTVVGIDETDVDGTLFSALAKGADRAVKLTGDFENGISSHQRAAILAAWLGTQEFDLVMVGVQSPEDLDGQTGVILANLLDTAHVSVAIGVEPHEGGVKVRQEFGGGTVHELALSGRAVVGVQAATAAPRYVSISRVRAAMQDSPLETLPAADVDAPTGTTVRRLYAPESSSHAEMLEGDADAVAARILEIVRERGIVKELS</sequence>
<dbReference type="InterPro" id="IPR012255">
    <property type="entry name" value="ETF_b"/>
</dbReference>
<dbReference type="InterPro" id="IPR014730">
    <property type="entry name" value="ETF_a/b_N"/>
</dbReference>
<proteinExistence type="inferred from homology"/>
<evidence type="ECO:0000256" key="2">
    <source>
        <dbReference type="ARBA" id="ARBA00011355"/>
    </source>
</evidence>
<comment type="similarity">
    <text evidence="1">Belongs to the ETF beta-subunit/FixA family.</text>
</comment>
<evidence type="ECO:0000259" key="6">
    <source>
        <dbReference type="SMART" id="SM00893"/>
    </source>
</evidence>
<dbReference type="SMART" id="SM00893">
    <property type="entry name" value="ETF"/>
    <property type="match status" value="1"/>
</dbReference>
<dbReference type="SUPFAM" id="SSF52402">
    <property type="entry name" value="Adenine nucleotide alpha hydrolases-like"/>
    <property type="match status" value="1"/>
</dbReference>
<evidence type="ECO:0000256" key="5">
    <source>
        <dbReference type="ARBA" id="ARBA00025649"/>
    </source>
</evidence>
<dbReference type="Pfam" id="PF01012">
    <property type="entry name" value="ETF"/>
    <property type="match status" value="1"/>
</dbReference>
<evidence type="ECO:0000313" key="7">
    <source>
        <dbReference type="EMBL" id="UTI66885.1"/>
    </source>
</evidence>
<dbReference type="Proteomes" id="UP001056035">
    <property type="component" value="Chromosome"/>
</dbReference>
<keyword evidence="3" id="KW-0813">Transport</keyword>
<dbReference type="PANTHER" id="PTHR21294:SF8">
    <property type="entry name" value="ELECTRON TRANSFER FLAVOPROTEIN SUBUNIT BETA"/>
    <property type="match status" value="1"/>
</dbReference>
<keyword evidence="8" id="KW-1185">Reference proteome</keyword>
<evidence type="ECO:0000256" key="3">
    <source>
        <dbReference type="ARBA" id="ARBA00022448"/>
    </source>
</evidence>
<dbReference type="PIRSF" id="PIRSF000090">
    <property type="entry name" value="Beta-ETF"/>
    <property type="match status" value="1"/>
</dbReference>
<reference evidence="7 8" key="1">
    <citation type="submission" date="2022-06" db="EMBL/GenBank/DDBJ databases">
        <title>Paraconexibacter antarcticus.</title>
        <authorList>
            <person name="Kim C.S."/>
        </authorList>
    </citation>
    <scope>NUCLEOTIDE SEQUENCE [LARGE SCALE GENOMIC DNA]</scope>
    <source>
        <strain evidence="7 8">02-257</strain>
    </source>
</reference>
<feature type="domain" description="Electron transfer flavoprotein alpha/beta-subunit N-terminal" evidence="6">
    <location>
        <begin position="23"/>
        <end position="214"/>
    </location>
</feature>
<comment type="function">
    <text evidence="5">The electron transfer flavoprotein serves as a specific electron acceptor for other dehydrogenases. It transfers the electrons to the main respiratory chain via ETF-ubiquinone oxidoreductase (ETF dehydrogenase).</text>
</comment>
<accession>A0ABY5E251</accession>
<dbReference type="EMBL" id="CP098502">
    <property type="protein sequence ID" value="UTI66885.1"/>
    <property type="molecule type" value="Genomic_DNA"/>
</dbReference>
<protein>
    <recommendedName>
        <fullName evidence="6">Electron transfer flavoprotein alpha/beta-subunit N-terminal domain-containing protein</fullName>
    </recommendedName>
</protein>
<dbReference type="Gene3D" id="3.40.50.620">
    <property type="entry name" value="HUPs"/>
    <property type="match status" value="1"/>
</dbReference>